<name>A0ACB8TKD2_9AGAM</name>
<accession>A0ACB8TKD2</accession>
<sequence length="391" mass="42286">MRARHTAHSVPAFPVYSAAFLSPGELVLGGGGGASKTGIKNKIRLYKVDEFLTMKLKDELELESGEDAPMSMAAHPDGDSFVCGINSAADKVAKGENTNCRIYSVDDDDKLHLVSATGTLDKDDPEDYQKVTVLSPDGSFLAVGGHHDLSVLTFPALVTVTTRLERGELYDVAFNATTMVVATTINLLVYSLAEKGNSPNEKGKAKEDPVVLDTPRTIERPKLPGGETGTFRVARFHPVDPRIFYTVINTTPGRGGKSSPRKAYIVRWNAETWKVDRIRKVGDKGLTTFDISDNGKWIAYGSSDCSVGLLDSYTLAPLLSILKSHEFPSTVLRFNPTSKLLVSGSADNTVRIISIPEGLGDSSWVSALTILLAIFFVLFGIALQLFMTGVI</sequence>
<dbReference type="EMBL" id="MU277187">
    <property type="protein sequence ID" value="KAI0068906.1"/>
    <property type="molecule type" value="Genomic_DNA"/>
</dbReference>
<proteinExistence type="predicted"/>
<reference evidence="1" key="1">
    <citation type="submission" date="2021-03" db="EMBL/GenBank/DDBJ databases">
        <authorList>
            <consortium name="DOE Joint Genome Institute"/>
            <person name="Ahrendt S."/>
            <person name="Looney B.P."/>
            <person name="Miyauchi S."/>
            <person name="Morin E."/>
            <person name="Drula E."/>
            <person name="Courty P.E."/>
            <person name="Chicoki N."/>
            <person name="Fauchery L."/>
            <person name="Kohler A."/>
            <person name="Kuo A."/>
            <person name="Labutti K."/>
            <person name="Pangilinan J."/>
            <person name="Lipzen A."/>
            <person name="Riley R."/>
            <person name="Andreopoulos W."/>
            <person name="He G."/>
            <person name="Johnson J."/>
            <person name="Barry K.W."/>
            <person name="Grigoriev I.V."/>
            <person name="Nagy L."/>
            <person name="Hibbett D."/>
            <person name="Henrissat B."/>
            <person name="Matheny P.B."/>
            <person name="Labbe J."/>
            <person name="Martin F."/>
        </authorList>
    </citation>
    <scope>NUCLEOTIDE SEQUENCE</scope>
    <source>
        <strain evidence="1">HHB10654</strain>
    </source>
</reference>
<organism evidence="1 2">
    <name type="scientific">Artomyces pyxidatus</name>
    <dbReference type="NCBI Taxonomy" id="48021"/>
    <lineage>
        <taxon>Eukaryota</taxon>
        <taxon>Fungi</taxon>
        <taxon>Dikarya</taxon>
        <taxon>Basidiomycota</taxon>
        <taxon>Agaricomycotina</taxon>
        <taxon>Agaricomycetes</taxon>
        <taxon>Russulales</taxon>
        <taxon>Auriscalpiaceae</taxon>
        <taxon>Artomyces</taxon>
    </lineage>
</organism>
<evidence type="ECO:0000313" key="2">
    <source>
        <dbReference type="Proteomes" id="UP000814140"/>
    </source>
</evidence>
<gene>
    <name evidence="1" type="ORF">BV25DRAFT_62258</name>
</gene>
<protein>
    <submittedName>
        <fullName evidence="1">WD40 repeat-like protein</fullName>
    </submittedName>
</protein>
<evidence type="ECO:0000313" key="1">
    <source>
        <dbReference type="EMBL" id="KAI0068906.1"/>
    </source>
</evidence>
<comment type="caution">
    <text evidence="1">The sequence shown here is derived from an EMBL/GenBank/DDBJ whole genome shotgun (WGS) entry which is preliminary data.</text>
</comment>
<keyword evidence="2" id="KW-1185">Reference proteome</keyword>
<reference evidence="1" key="2">
    <citation type="journal article" date="2022" name="New Phytol.">
        <title>Evolutionary transition to the ectomycorrhizal habit in the genomes of a hyperdiverse lineage of mushroom-forming fungi.</title>
        <authorList>
            <person name="Looney B."/>
            <person name="Miyauchi S."/>
            <person name="Morin E."/>
            <person name="Drula E."/>
            <person name="Courty P.E."/>
            <person name="Kohler A."/>
            <person name="Kuo A."/>
            <person name="LaButti K."/>
            <person name="Pangilinan J."/>
            <person name="Lipzen A."/>
            <person name="Riley R."/>
            <person name="Andreopoulos W."/>
            <person name="He G."/>
            <person name="Johnson J."/>
            <person name="Nolan M."/>
            <person name="Tritt A."/>
            <person name="Barry K.W."/>
            <person name="Grigoriev I.V."/>
            <person name="Nagy L.G."/>
            <person name="Hibbett D."/>
            <person name="Henrissat B."/>
            <person name="Matheny P.B."/>
            <person name="Labbe J."/>
            <person name="Martin F.M."/>
        </authorList>
    </citation>
    <scope>NUCLEOTIDE SEQUENCE</scope>
    <source>
        <strain evidence="1">HHB10654</strain>
    </source>
</reference>
<dbReference type="Proteomes" id="UP000814140">
    <property type="component" value="Unassembled WGS sequence"/>
</dbReference>